<keyword evidence="1" id="KW-1133">Transmembrane helix</keyword>
<dbReference type="RefSeq" id="WP_094021446.1">
    <property type="nucleotide sequence ID" value="NZ_FXYF01000006.1"/>
</dbReference>
<sequence length="75" mass="8434">MANHPPQPVQDYTTANLILIFVNLLWIFLALWSAWGLGPVLILGAFLNHGVTRIEAARRAHERRFERFGGPSSHA</sequence>
<dbReference type="EMBL" id="FXYF01000006">
    <property type="protein sequence ID" value="SMX42515.1"/>
    <property type="molecule type" value="Genomic_DNA"/>
</dbReference>
<accession>A0A238KI53</accession>
<keyword evidence="1" id="KW-0472">Membrane</keyword>
<evidence type="ECO:0000313" key="3">
    <source>
        <dbReference type="Proteomes" id="UP000207598"/>
    </source>
</evidence>
<dbReference type="Proteomes" id="UP000207598">
    <property type="component" value="Unassembled WGS sequence"/>
</dbReference>
<evidence type="ECO:0008006" key="4">
    <source>
        <dbReference type="Google" id="ProtNLM"/>
    </source>
</evidence>
<evidence type="ECO:0000256" key="1">
    <source>
        <dbReference type="SAM" id="Phobius"/>
    </source>
</evidence>
<dbReference type="OrthoDB" id="7875256at2"/>
<protein>
    <recommendedName>
        <fullName evidence="4">Histidinol phosphate aminotransferase</fullName>
    </recommendedName>
</protein>
<name>A0A238KI53_9RHOB</name>
<proteinExistence type="predicted"/>
<organism evidence="2 3">
    <name type="scientific">Maliponia aquimaris</name>
    <dbReference type="NCBI Taxonomy" id="1673631"/>
    <lineage>
        <taxon>Bacteria</taxon>
        <taxon>Pseudomonadati</taxon>
        <taxon>Pseudomonadota</taxon>
        <taxon>Alphaproteobacteria</taxon>
        <taxon>Rhodobacterales</taxon>
        <taxon>Paracoccaceae</taxon>
        <taxon>Maliponia</taxon>
    </lineage>
</organism>
<gene>
    <name evidence="2" type="ORF">MAA8898_02633</name>
</gene>
<feature type="transmembrane region" description="Helical" evidence="1">
    <location>
        <begin position="20"/>
        <end position="47"/>
    </location>
</feature>
<keyword evidence="1" id="KW-0812">Transmembrane</keyword>
<reference evidence="2 3" key="1">
    <citation type="submission" date="2017-05" db="EMBL/GenBank/DDBJ databases">
        <authorList>
            <person name="Song R."/>
            <person name="Chenine A.L."/>
            <person name="Ruprecht R.M."/>
        </authorList>
    </citation>
    <scope>NUCLEOTIDE SEQUENCE [LARGE SCALE GENOMIC DNA]</scope>
    <source>
        <strain evidence="2 3">CECT 8898</strain>
    </source>
</reference>
<keyword evidence="3" id="KW-1185">Reference proteome</keyword>
<dbReference type="AlphaFoldDB" id="A0A238KI53"/>
<evidence type="ECO:0000313" key="2">
    <source>
        <dbReference type="EMBL" id="SMX42515.1"/>
    </source>
</evidence>